<sequence>SFYRNWALQLQPGEVPGVQRPGWAARAPTRRRVREGLGSYLAGERDRGRTRSAFAGLGRTAGGGLPARARRLSPTWAQTRRACALTRRPGRAISGSWRPARRIHEFVISGAGVFTEQDSSPDNKGREELLSDMVLAPFPGGGSSSFAVAPEHPSQLLLSPYLGISAICWKSEPTENPLRRPLGPEEDLMVFVEGSGHSPSYTLCFLVGQSWPQDQLWIKGLVRLKVVPTQLRALLDTALLGDASLLESTVDLHVSSSHPLSLPSTKFLSNLVEERIKLCLVDYCLLLKMKRKKPK</sequence>
<dbReference type="AlphaFoldDB" id="A0A452S130"/>
<dbReference type="GO" id="GO:0003700">
    <property type="term" value="F:DNA-binding transcription factor activity"/>
    <property type="evidence" value="ECO:0007669"/>
    <property type="project" value="InterPro"/>
</dbReference>
<dbReference type="InterPro" id="IPR019471">
    <property type="entry name" value="Interferon_reg_factor-3"/>
</dbReference>
<dbReference type="SUPFAM" id="SSF49879">
    <property type="entry name" value="SMAD/FHA domain"/>
    <property type="match status" value="1"/>
</dbReference>
<dbReference type="STRING" id="9643.ENSUAMP00000025608"/>
<dbReference type="InterPro" id="IPR008984">
    <property type="entry name" value="SMAD_FHA_dom_sf"/>
</dbReference>
<accession>A0A452S130</accession>
<organism evidence="2 3">
    <name type="scientific">Ursus americanus</name>
    <name type="common">American black bear</name>
    <name type="synonym">Euarctos americanus</name>
    <dbReference type="NCBI Taxonomy" id="9643"/>
    <lineage>
        <taxon>Eukaryota</taxon>
        <taxon>Metazoa</taxon>
        <taxon>Chordata</taxon>
        <taxon>Craniata</taxon>
        <taxon>Vertebrata</taxon>
        <taxon>Euteleostomi</taxon>
        <taxon>Mammalia</taxon>
        <taxon>Eutheria</taxon>
        <taxon>Laurasiatheria</taxon>
        <taxon>Carnivora</taxon>
        <taxon>Caniformia</taxon>
        <taxon>Ursidae</taxon>
        <taxon>Ursus</taxon>
    </lineage>
</organism>
<dbReference type="Proteomes" id="UP000291022">
    <property type="component" value="Unassembled WGS sequence"/>
</dbReference>
<protein>
    <recommendedName>
        <fullName evidence="1">Interferon regulatory factor-3 domain-containing protein</fullName>
    </recommendedName>
</protein>
<evidence type="ECO:0000313" key="3">
    <source>
        <dbReference type="Proteomes" id="UP000291022"/>
    </source>
</evidence>
<dbReference type="Pfam" id="PF10401">
    <property type="entry name" value="IRF-3"/>
    <property type="match status" value="1"/>
</dbReference>
<dbReference type="Gene3D" id="2.60.200.10">
    <property type="match status" value="1"/>
</dbReference>
<feature type="domain" description="Interferon regulatory factor-3" evidence="1">
    <location>
        <begin position="103"/>
        <end position="239"/>
    </location>
</feature>
<reference evidence="2" key="2">
    <citation type="submission" date="2025-08" db="UniProtKB">
        <authorList>
            <consortium name="Ensembl"/>
        </authorList>
    </citation>
    <scope>IDENTIFICATION</scope>
</reference>
<name>A0A452S130_URSAM</name>
<dbReference type="Ensembl" id="ENSUAMT00000028580.1">
    <property type="protein sequence ID" value="ENSUAMP00000025608.1"/>
    <property type="gene ID" value="ENSUAMG00000019912.1"/>
</dbReference>
<evidence type="ECO:0000259" key="1">
    <source>
        <dbReference type="SMART" id="SM01243"/>
    </source>
</evidence>
<dbReference type="GeneTree" id="ENSGT00940000160569"/>
<dbReference type="InterPro" id="IPR017855">
    <property type="entry name" value="SMAD-like_dom_sf"/>
</dbReference>
<proteinExistence type="predicted"/>
<evidence type="ECO:0000313" key="2">
    <source>
        <dbReference type="Ensembl" id="ENSUAMP00000025608.1"/>
    </source>
</evidence>
<reference evidence="3" key="1">
    <citation type="submission" date="2016-06" db="EMBL/GenBank/DDBJ databases">
        <title>De novo assembly and RNA-Seq shows season-dependent expression and editing in black bear kidneys.</title>
        <authorList>
            <person name="Korstanje R."/>
            <person name="Srivastava A."/>
            <person name="Sarsani V.K."/>
            <person name="Sheehan S.M."/>
            <person name="Seger R.L."/>
            <person name="Barter M.E."/>
            <person name="Lindqvist C."/>
            <person name="Brody L.C."/>
            <person name="Mullikin J.C."/>
        </authorList>
    </citation>
    <scope>NUCLEOTIDE SEQUENCE [LARGE SCALE GENOMIC DNA]</scope>
</reference>
<keyword evidence="3" id="KW-1185">Reference proteome</keyword>
<reference evidence="2" key="3">
    <citation type="submission" date="2025-09" db="UniProtKB">
        <authorList>
            <consortium name="Ensembl"/>
        </authorList>
    </citation>
    <scope>IDENTIFICATION</scope>
</reference>
<dbReference type="SMART" id="SM01243">
    <property type="entry name" value="IRF-3"/>
    <property type="match status" value="1"/>
</dbReference>